<evidence type="ECO:0000259" key="2">
    <source>
        <dbReference type="PROSITE" id="PS50878"/>
    </source>
</evidence>
<dbReference type="Pfam" id="PF00078">
    <property type="entry name" value="RVT_1"/>
    <property type="match status" value="1"/>
</dbReference>
<name>A0ABW2A0V2_9GAMM</name>
<proteinExistence type="inferred from homology"/>
<dbReference type="PANTHER" id="PTHR34047:SF8">
    <property type="entry name" value="PROTEIN YKFC"/>
    <property type="match status" value="1"/>
</dbReference>
<keyword evidence="3" id="KW-0548">Nucleotidyltransferase</keyword>
<protein>
    <submittedName>
        <fullName evidence="3">Reverse transcriptase domain-containing protein</fullName>
    </submittedName>
</protein>
<dbReference type="PROSITE" id="PS50878">
    <property type="entry name" value="RT_POL"/>
    <property type="match status" value="1"/>
</dbReference>
<accession>A0ABW2A0V2</accession>
<dbReference type="Proteomes" id="UP001596422">
    <property type="component" value="Unassembled WGS sequence"/>
</dbReference>
<dbReference type="EMBL" id="JBHSWE010000001">
    <property type="protein sequence ID" value="MFC6671120.1"/>
    <property type="molecule type" value="Genomic_DNA"/>
</dbReference>
<dbReference type="RefSeq" id="WP_379909631.1">
    <property type="nucleotide sequence ID" value="NZ_JBHSWE010000001.1"/>
</dbReference>
<keyword evidence="4" id="KW-1185">Reference proteome</keyword>
<comment type="similarity">
    <text evidence="1">Belongs to the bacterial reverse transcriptase family.</text>
</comment>
<organism evidence="3 4">
    <name type="scientific">Marinobacterium aestuariivivens</name>
    <dbReference type="NCBI Taxonomy" id="1698799"/>
    <lineage>
        <taxon>Bacteria</taxon>
        <taxon>Pseudomonadati</taxon>
        <taxon>Pseudomonadota</taxon>
        <taxon>Gammaproteobacteria</taxon>
        <taxon>Oceanospirillales</taxon>
        <taxon>Oceanospirillaceae</taxon>
        <taxon>Marinobacterium</taxon>
    </lineage>
</organism>
<keyword evidence="3" id="KW-0808">Transferase</keyword>
<comment type="caution">
    <text evidence="3">The sequence shown here is derived from an EMBL/GenBank/DDBJ whole genome shotgun (WGS) entry which is preliminary data.</text>
</comment>
<gene>
    <name evidence="3" type="ORF">ACFQDL_14380</name>
</gene>
<feature type="domain" description="Reverse transcriptase" evidence="2">
    <location>
        <begin position="51"/>
        <end position="278"/>
    </location>
</feature>
<dbReference type="InterPro" id="IPR051083">
    <property type="entry name" value="GrpII_Intron_Splice-Mob/Def"/>
</dbReference>
<dbReference type="GO" id="GO:0003964">
    <property type="term" value="F:RNA-directed DNA polymerase activity"/>
    <property type="evidence" value="ECO:0007669"/>
    <property type="project" value="UniProtKB-KW"/>
</dbReference>
<dbReference type="InterPro" id="IPR043502">
    <property type="entry name" value="DNA/RNA_pol_sf"/>
</dbReference>
<sequence length="355" mass="40773">MTVSDIFLQHFSIEKLKETFSDHIVYSRATGIDNLDQYAFRSQLDEQVEILNRKAIAGNYRFTKYKLKLVSKGRNKVPREISIPTVRDRIALRSLCNFLTEIYQDSIEFELPQNIVKKVKNDLNHGQYDACIKLDVTNFYPSIKHKELLSRLGRKIRVPSIKNIILSAISSPTVSASKSSDLPSSRGVPQGLAVSNILAAIYLSNIDNHLSSMHSIKYYRYVDDVLIFCNLCEAIEIAEQVIKMFRKIGLKVHDPIKAPEKSSIGPIVNGFDYLGYQFTSNKVTARIGSVERLKHSLVSIFTSYKYSKQKSESFLLWRLDLRITGCIYENKSKGWLFSLQKLMMKVFCMRWIIMS</sequence>
<keyword evidence="3" id="KW-0695">RNA-directed DNA polymerase</keyword>
<dbReference type="PANTHER" id="PTHR34047">
    <property type="entry name" value="NUCLEAR INTRON MATURASE 1, MITOCHONDRIAL-RELATED"/>
    <property type="match status" value="1"/>
</dbReference>
<evidence type="ECO:0000256" key="1">
    <source>
        <dbReference type="ARBA" id="ARBA00034120"/>
    </source>
</evidence>
<evidence type="ECO:0000313" key="3">
    <source>
        <dbReference type="EMBL" id="MFC6671120.1"/>
    </source>
</evidence>
<dbReference type="SUPFAM" id="SSF56672">
    <property type="entry name" value="DNA/RNA polymerases"/>
    <property type="match status" value="1"/>
</dbReference>
<dbReference type="InterPro" id="IPR000477">
    <property type="entry name" value="RT_dom"/>
</dbReference>
<evidence type="ECO:0000313" key="4">
    <source>
        <dbReference type="Proteomes" id="UP001596422"/>
    </source>
</evidence>
<reference evidence="4" key="1">
    <citation type="journal article" date="2019" name="Int. J. Syst. Evol. Microbiol.">
        <title>The Global Catalogue of Microorganisms (GCM) 10K type strain sequencing project: providing services to taxonomists for standard genome sequencing and annotation.</title>
        <authorList>
            <consortium name="The Broad Institute Genomics Platform"/>
            <consortium name="The Broad Institute Genome Sequencing Center for Infectious Disease"/>
            <person name="Wu L."/>
            <person name="Ma J."/>
        </authorList>
    </citation>
    <scope>NUCLEOTIDE SEQUENCE [LARGE SCALE GENOMIC DNA]</scope>
    <source>
        <strain evidence="4">NBRC 111756</strain>
    </source>
</reference>